<dbReference type="SUPFAM" id="SSF50939">
    <property type="entry name" value="Sialidases"/>
    <property type="match status" value="1"/>
</dbReference>
<evidence type="ECO:0000256" key="1">
    <source>
        <dbReference type="SAM" id="SignalP"/>
    </source>
</evidence>
<reference evidence="2" key="1">
    <citation type="journal article" date="2021" name="Nat. Commun.">
        <title>Genetic determinants of endophytism in the Arabidopsis root mycobiome.</title>
        <authorList>
            <person name="Mesny F."/>
            <person name="Miyauchi S."/>
            <person name="Thiergart T."/>
            <person name="Pickel B."/>
            <person name="Atanasova L."/>
            <person name="Karlsson M."/>
            <person name="Huettel B."/>
            <person name="Barry K.W."/>
            <person name="Haridas S."/>
            <person name="Chen C."/>
            <person name="Bauer D."/>
            <person name="Andreopoulos W."/>
            <person name="Pangilinan J."/>
            <person name="LaButti K."/>
            <person name="Riley R."/>
            <person name="Lipzen A."/>
            <person name="Clum A."/>
            <person name="Drula E."/>
            <person name="Henrissat B."/>
            <person name="Kohler A."/>
            <person name="Grigoriev I.V."/>
            <person name="Martin F.M."/>
            <person name="Hacquard S."/>
        </authorList>
    </citation>
    <scope>NUCLEOTIDE SEQUENCE</scope>
    <source>
        <strain evidence="2">FSSC 5 MPI-SDFR-AT-0091</strain>
    </source>
</reference>
<gene>
    <name evidence="2" type="ORF">B0J15DRAFT_539630</name>
</gene>
<evidence type="ECO:0000313" key="2">
    <source>
        <dbReference type="EMBL" id="KAH7230263.1"/>
    </source>
</evidence>
<comment type="caution">
    <text evidence="2">The sequence shown here is derived from an EMBL/GenBank/DDBJ whole genome shotgun (WGS) entry which is preliminary data.</text>
</comment>
<dbReference type="InterPro" id="IPR036278">
    <property type="entry name" value="Sialidase_sf"/>
</dbReference>
<name>A0A9P9JMJ0_FUSSL</name>
<proteinExistence type="predicted"/>
<dbReference type="EMBL" id="JAGTJS010000040">
    <property type="protein sequence ID" value="KAH7230263.1"/>
    <property type="molecule type" value="Genomic_DNA"/>
</dbReference>
<feature type="chain" id="PRO_5040472580" evidence="1">
    <location>
        <begin position="20"/>
        <end position="440"/>
    </location>
</feature>
<dbReference type="Proteomes" id="UP000736672">
    <property type="component" value="Unassembled WGS sequence"/>
</dbReference>
<dbReference type="AlphaFoldDB" id="A0A9P9JMJ0"/>
<organism evidence="2 3">
    <name type="scientific">Fusarium solani</name>
    <name type="common">Filamentous fungus</name>
    <dbReference type="NCBI Taxonomy" id="169388"/>
    <lineage>
        <taxon>Eukaryota</taxon>
        <taxon>Fungi</taxon>
        <taxon>Dikarya</taxon>
        <taxon>Ascomycota</taxon>
        <taxon>Pezizomycotina</taxon>
        <taxon>Sordariomycetes</taxon>
        <taxon>Hypocreomycetidae</taxon>
        <taxon>Hypocreales</taxon>
        <taxon>Nectriaceae</taxon>
        <taxon>Fusarium</taxon>
        <taxon>Fusarium solani species complex</taxon>
    </lineage>
</organism>
<dbReference type="Pfam" id="PF15892">
    <property type="entry name" value="BNR_4"/>
    <property type="match status" value="1"/>
</dbReference>
<dbReference type="OrthoDB" id="9978204at2759"/>
<keyword evidence="3" id="KW-1185">Reference proteome</keyword>
<protein>
    <submittedName>
        <fullName evidence="2">Uncharacterized protein</fullName>
    </submittedName>
</protein>
<dbReference type="Gene3D" id="2.120.10.10">
    <property type="match status" value="1"/>
</dbReference>
<evidence type="ECO:0000313" key="3">
    <source>
        <dbReference type="Proteomes" id="UP000736672"/>
    </source>
</evidence>
<accession>A0A9P9JMJ0</accession>
<sequence length="440" mass="49665">MLLNVFSFYSLGLWASVSALTITETSQSDLASDLEGGVIINGASFQEDVLVTYGHYQYTTFYNNTPAGYGNHYVNLGRRQVVPSAGDWEIITFTDYIQRRVDGHNMISLGISGDGRIHLSFDQHNVPLRYRVSVDPIAEDIPSAPEWTEALFGPVLNSLPGSSGPWTPMTYPRFQTLENGDMLFEFRIGGSGNGDSYIHRYSSSTEQWRPYGRYLQGNDNNAYINGLDYLDGRLYTSWIIRETPNANTNHDLFFAYSDDEGQSWHSSDGTDLPVPISTDDDTPLIWNIPQNSQLVNQEGQLIDAAGRFHILMRDNLGGRNQYHHYLRSLDGIWTKTAINPGDISPPDLYAPRGKFAATSDGEWLIALLPDHPKLQTRIYASSAAEGFEEWELLTVINNSFTEPLYDVNRLRNHDVLSVFIRQGGPFPARQVQVWDFHLEY</sequence>
<keyword evidence="1" id="KW-0732">Signal</keyword>
<feature type="signal peptide" evidence="1">
    <location>
        <begin position="1"/>
        <end position="19"/>
    </location>
</feature>